<dbReference type="GeneID" id="107962561"/>
<dbReference type="Proteomes" id="UP000818029">
    <property type="component" value="Chromosome A06"/>
</dbReference>
<protein>
    <submittedName>
        <fullName evidence="3">Uncharacterized protein isoform X1</fullName>
    </submittedName>
</protein>
<dbReference type="RefSeq" id="XP_040971008.1">
    <property type="nucleotide sequence ID" value="XM_041115074.1"/>
</dbReference>
<name>A0ABM3BVE0_GOSHI</name>
<keyword evidence="2" id="KW-1185">Reference proteome</keyword>
<gene>
    <name evidence="3" type="primary">LOC107962561</name>
</gene>
<keyword evidence="1" id="KW-0812">Transmembrane</keyword>
<evidence type="ECO:0000313" key="3">
    <source>
        <dbReference type="RefSeq" id="XP_040971008.1"/>
    </source>
</evidence>
<evidence type="ECO:0000313" key="2">
    <source>
        <dbReference type="Proteomes" id="UP000818029"/>
    </source>
</evidence>
<accession>A0ABM3BVE0</accession>
<sequence>MAQDQCILSITTRKRNSKDAPNLFIINNLANYSLVPGPSNQGSFQMFTFVPQPIRRRSPSSNSSLTQQILLQVKEGIVLLHSCQYWLSSFVSVVGLNRRGKIPSSVSMVFCGIDASNWKFWNYGNVVQNLYFCIILLICYVFRRG</sequence>
<proteinExistence type="predicted"/>
<reference evidence="3" key="2">
    <citation type="submission" date="2025-08" db="UniProtKB">
        <authorList>
            <consortium name="RefSeq"/>
        </authorList>
    </citation>
    <scope>IDENTIFICATION</scope>
</reference>
<evidence type="ECO:0000256" key="1">
    <source>
        <dbReference type="SAM" id="Phobius"/>
    </source>
</evidence>
<feature type="transmembrane region" description="Helical" evidence="1">
    <location>
        <begin position="120"/>
        <end position="142"/>
    </location>
</feature>
<keyword evidence="1" id="KW-0472">Membrane</keyword>
<organism evidence="2 3">
    <name type="scientific">Gossypium hirsutum</name>
    <name type="common">Upland cotton</name>
    <name type="synonym">Gossypium mexicanum</name>
    <dbReference type="NCBI Taxonomy" id="3635"/>
    <lineage>
        <taxon>Eukaryota</taxon>
        <taxon>Viridiplantae</taxon>
        <taxon>Streptophyta</taxon>
        <taxon>Embryophyta</taxon>
        <taxon>Tracheophyta</taxon>
        <taxon>Spermatophyta</taxon>
        <taxon>Magnoliopsida</taxon>
        <taxon>eudicotyledons</taxon>
        <taxon>Gunneridae</taxon>
        <taxon>Pentapetalae</taxon>
        <taxon>rosids</taxon>
        <taxon>malvids</taxon>
        <taxon>Malvales</taxon>
        <taxon>Malvaceae</taxon>
        <taxon>Malvoideae</taxon>
        <taxon>Gossypium</taxon>
    </lineage>
</organism>
<reference evidence="2" key="1">
    <citation type="journal article" date="2020" name="Nat. Genet.">
        <title>Genomic diversifications of five Gossypium allopolyploid species and their impact on cotton improvement.</title>
        <authorList>
            <person name="Chen Z.J."/>
            <person name="Sreedasyam A."/>
            <person name="Ando A."/>
            <person name="Song Q."/>
            <person name="De Santiago L.M."/>
            <person name="Hulse-Kemp A.M."/>
            <person name="Ding M."/>
            <person name="Ye W."/>
            <person name="Kirkbride R.C."/>
            <person name="Jenkins J."/>
            <person name="Plott C."/>
            <person name="Lovell J."/>
            <person name="Lin Y.M."/>
            <person name="Vaughn R."/>
            <person name="Liu B."/>
            <person name="Simpson S."/>
            <person name="Scheffler B.E."/>
            <person name="Wen L."/>
            <person name="Saski C.A."/>
            <person name="Grover C.E."/>
            <person name="Hu G."/>
            <person name="Conover J.L."/>
            <person name="Carlson J.W."/>
            <person name="Shu S."/>
            <person name="Boston L.B."/>
            <person name="Williams M."/>
            <person name="Peterson D.G."/>
            <person name="McGee K."/>
            <person name="Jones D.C."/>
            <person name="Wendel J.F."/>
            <person name="Stelly D.M."/>
            <person name="Grimwood J."/>
            <person name="Schmutz J."/>
        </authorList>
    </citation>
    <scope>NUCLEOTIDE SEQUENCE [LARGE SCALE GENOMIC DNA]</scope>
    <source>
        <strain evidence="2">cv. TM-1</strain>
    </source>
</reference>
<keyword evidence="1" id="KW-1133">Transmembrane helix</keyword>